<feature type="coiled-coil region" evidence="8">
    <location>
        <begin position="120"/>
        <end position="165"/>
    </location>
</feature>
<dbReference type="RefSeq" id="WP_191216408.1">
    <property type="nucleotide sequence ID" value="NZ_CP104550.1"/>
</dbReference>
<dbReference type="EMBL" id="CP104550">
    <property type="protein sequence ID" value="UXH32245.1"/>
    <property type="molecule type" value="Genomic_DNA"/>
</dbReference>
<dbReference type="GO" id="GO:0004673">
    <property type="term" value="F:protein histidine kinase activity"/>
    <property type="evidence" value="ECO:0007669"/>
    <property type="project" value="UniProtKB-EC"/>
</dbReference>
<dbReference type="GO" id="GO:0005524">
    <property type="term" value="F:ATP binding"/>
    <property type="evidence" value="ECO:0007669"/>
    <property type="project" value="UniProtKB-KW"/>
</dbReference>
<protein>
    <recommendedName>
        <fullName evidence="2">histidine kinase</fullName>
        <ecNumber evidence="2">2.7.13.3</ecNumber>
    </recommendedName>
</protein>
<evidence type="ECO:0000259" key="9">
    <source>
        <dbReference type="PROSITE" id="PS50109"/>
    </source>
</evidence>
<keyword evidence="5" id="KW-0547">Nucleotide-binding</keyword>
<dbReference type="EC" id="2.7.13.3" evidence="2"/>
<gene>
    <name evidence="10" type="ORF">N5910_02855</name>
</gene>
<dbReference type="SMART" id="SM00387">
    <property type="entry name" value="HATPase_c"/>
    <property type="match status" value="1"/>
</dbReference>
<dbReference type="Proteomes" id="UP001065373">
    <property type="component" value="Chromosome"/>
</dbReference>
<dbReference type="PANTHER" id="PTHR41523:SF8">
    <property type="entry name" value="ETHYLENE RESPONSE SENSOR PROTEIN"/>
    <property type="match status" value="1"/>
</dbReference>
<accession>A0A9E7RU02</accession>
<dbReference type="Pfam" id="PF02518">
    <property type="entry name" value="HATPase_c"/>
    <property type="match status" value="1"/>
</dbReference>
<dbReference type="InterPro" id="IPR011495">
    <property type="entry name" value="Sig_transdc_His_kin_sub2_dim/P"/>
</dbReference>
<evidence type="ECO:0000256" key="8">
    <source>
        <dbReference type="SAM" id="Coils"/>
    </source>
</evidence>
<sequence>MVDVKGLFLIMDHGGIIEKIVNYGVNIPLQRGSFLNILDTACHEKASRFINEIRNKKAAYDWEMNLKNLEMYHFSGFSDGERIYVAGSPEREGMIKIYRAVEIDAPWRGGLTPSKKADVNIELFNELTRLNNELSAARRELLKKNTELERTLKEKEMLLREINHRVKNNLMIISSLLNLQSRYVKDLDDLMLFKEAQAKARSMALLHERLYRSGKHKRVEFGEYLRGLLKDLYYSFTHEKKLKLETHIDDAELDINTVVPLVLILNELFTNAVKHAFPGESEGTVSVSFKRMNGTYRLEFKDDGVGLPEGFDWETSSTMGMRIIKSLAEQLNANLNVKSDNGTCFSIEFRDWKC</sequence>
<evidence type="ECO:0000256" key="2">
    <source>
        <dbReference type="ARBA" id="ARBA00012438"/>
    </source>
</evidence>
<dbReference type="SUPFAM" id="SSF55874">
    <property type="entry name" value="ATPase domain of HSP90 chaperone/DNA topoisomerase II/histidine kinase"/>
    <property type="match status" value="1"/>
</dbReference>
<dbReference type="InterPro" id="IPR003594">
    <property type="entry name" value="HATPase_dom"/>
</dbReference>
<dbReference type="Gene3D" id="3.30.565.10">
    <property type="entry name" value="Histidine kinase-like ATPase, C-terminal domain"/>
    <property type="match status" value="1"/>
</dbReference>
<reference evidence="10" key="1">
    <citation type="submission" date="2022-09" db="EMBL/GenBank/DDBJ databases">
        <title>Characterization of three MwoI isoschizomers from sequenced genome and metagenomes.</title>
        <authorList>
            <person name="Fomenkov A."/>
            <person name="Xu S.Y."/>
            <person name="Roberts R.J."/>
        </authorList>
    </citation>
    <scope>NUCLEOTIDE SEQUENCE</scope>
    <source>
        <strain evidence="10">DSM 2970</strain>
    </source>
</reference>
<evidence type="ECO:0000256" key="7">
    <source>
        <dbReference type="ARBA" id="ARBA00022840"/>
    </source>
</evidence>
<evidence type="ECO:0000256" key="3">
    <source>
        <dbReference type="ARBA" id="ARBA00022553"/>
    </source>
</evidence>
<keyword evidence="4" id="KW-0808">Transferase</keyword>
<keyword evidence="3" id="KW-0597">Phosphoprotein</keyword>
<organism evidence="10">
    <name type="scientific">Methanothermobacter wolfeii</name>
    <name type="common">Methanobacterium wolfei</name>
    <dbReference type="NCBI Taxonomy" id="145261"/>
    <lineage>
        <taxon>Archaea</taxon>
        <taxon>Methanobacteriati</taxon>
        <taxon>Methanobacteriota</taxon>
        <taxon>Methanomada group</taxon>
        <taxon>Methanobacteria</taxon>
        <taxon>Methanobacteriales</taxon>
        <taxon>Methanobacteriaceae</taxon>
        <taxon>Methanothermobacter</taxon>
    </lineage>
</organism>
<comment type="catalytic activity">
    <reaction evidence="1">
        <text>ATP + protein L-histidine = ADP + protein N-phospho-L-histidine.</text>
        <dbReference type="EC" id="2.7.13.3"/>
    </reaction>
</comment>
<keyword evidence="6 10" id="KW-0418">Kinase</keyword>
<dbReference type="AlphaFoldDB" id="A0A9E7RU02"/>
<dbReference type="InterPro" id="IPR005467">
    <property type="entry name" value="His_kinase_dom"/>
</dbReference>
<evidence type="ECO:0000256" key="4">
    <source>
        <dbReference type="ARBA" id="ARBA00022679"/>
    </source>
</evidence>
<dbReference type="PROSITE" id="PS50109">
    <property type="entry name" value="HIS_KIN"/>
    <property type="match status" value="1"/>
</dbReference>
<evidence type="ECO:0000313" key="10">
    <source>
        <dbReference type="EMBL" id="UXH32245.1"/>
    </source>
</evidence>
<dbReference type="GeneID" id="58978190"/>
<dbReference type="PANTHER" id="PTHR41523">
    <property type="entry name" value="TWO-COMPONENT SYSTEM SENSOR PROTEIN"/>
    <property type="match status" value="1"/>
</dbReference>
<dbReference type="InterPro" id="IPR036890">
    <property type="entry name" value="HATPase_C_sf"/>
</dbReference>
<keyword evidence="7" id="KW-0067">ATP-binding</keyword>
<dbReference type="Gene3D" id="3.30.450.20">
    <property type="entry name" value="PAS domain"/>
    <property type="match status" value="1"/>
</dbReference>
<evidence type="ECO:0000256" key="5">
    <source>
        <dbReference type="ARBA" id="ARBA00022741"/>
    </source>
</evidence>
<keyword evidence="8" id="KW-0175">Coiled coil</keyword>
<evidence type="ECO:0000256" key="6">
    <source>
        <dbReference type="ARBA" id="ARBA00022777"/>
    </source>
</evidence>
<evidence type="ECO:0000256" key="1">
    <source>
        <dbReference type="ARBA" id="ARBA00000085"/>
    </source>
</evidence>
<dbReference type="Pfam" id="PF07568">
    <property type="entry name" value="HisKA_2"/>
    <property type="match status" value="1"/>
</dbReference>
<feature type="domain" description="Histidine kinase" evidence="9">
    <location>
        <begin position="161"/>
        <end position="353"/>
    </location>
</feature>
<name>A0A9E7RU02_METWO</name>
<proteinExistence type="predicted"/>